<dbReference type="AlphaFoldDB" id="A0A939IKK0"/>
<dbReference type="NCBIfam" id="TIGR04433">
    <property type="entry name" value="UrcA_uranyl"/>
    <property type="match status" value="1"/>
</dbReference>
<feature type="chain" id="PRO_5037460869" evidence="1">
    <location>
        <begin position="28"/>
        <end position="115"/>
    </location>
</feature>
<protein>
    <submittedName>
        <fullName evidence="2">UrcA family protein</fullName>
    </submittedName>
</protein>
<evidence type="ECO:0000313" key="2">
    <source>
        <dbReference type="EMBL" id="MBN7795047.1"/>
    </source>
</evidence>
<proteinExistence type="predicted"/>
<feature type="signal peptide" evidence="1">
    <location>
        <begin position="1"/>
        <end position="27"/>
    </location>
</feature>
<reference evidence="2" key="1">
    <citation type="submission" date="2021-02" db="EMBL/GenBank/DDBJ databases">
        <title>PHA producing bacteria isolated from coastal sediment in Guangdong, Shenzhen.</title>
        <authorList>
            <person name="Zheng W."/>
            <person name="Yu S."/>
            <person name="Huang Y."/>
        </authorList>
    </citation>
    <scope>NUCLEOTIDE SEQUENCE</scope>
    <source>
        <strain evidence="2">TN14-10</strain>
    </source>
</reference>
<dbReference type="RefSeq" id="WP_206558494.1">
    <property type="nucleotide sequence ID" value="NZ_JAFKCZ010000001.1"/>
</dbReference>
<keyword evidence="1" id="KW-0732">Signal</keyword>
<evidence type="ECO:0000256" key="1">
    <source>
        <dbReference type="SAM" id="SignalP"/>
    </source>
</evidence>
<accession>A0A939IKK0</accession>
<comment type="caution">
    <text evidence="2">The sequence shown here is derived from an EMBL/GenBank/DDBJ whole genome shotgun (WGS) entry which is preliminary data.</text>
</comment>
<dbReference type="Proteomes" id="UP000664303">
    <property type="component" value="Unassembled WGS sequence"/>
</dbReference>
<dbReference type="EMBL" id="JAFKCZ010000001">
    <property type="protein sequence ID" value="MBN7795047.1"/>
    <property type="molecule type" value="Genomic_DNA"/>
</dbReference>
<evidence type="ECO:0000313" key="3">
    <source>
        <dbReference type="Proteomes" id="UP000664303"/>
    </source>
</evidence>
<organism evidence="2 3">
    <name type="scientific">Parahaliea mediterranea</name>
    <dbReference type="NCBI Taxonomy" id="651086"/>
    <lineage>
        <taxon>Bacteria</taxon>
        <taxon>Pseudomonadati</taxon>
        <taxon>Pseudomonadota</taxon>
        <taxon>Gammaproteobacteria</taxon>
        <taxon>Cellvibrionales</taxon>
        <taxon>Halieaceae</taxon>
        <taxon>Parahaliea</taxon>
    </lineage>
</organism>
<name>A0A939IKK0_9GAMM</name>
<sequence>MSKVRMSKKFVGLAAAAVAVLSLEAAADNYGETLVKSKAVRSETVSFEDLDLGSVQGRESLHYRLRDAARRVCGSDDYRVAGGLGAAADNRACYERAMGDALSQVNAGQVAVVID</sequence>
<gene>
    <name evidence="2" type="ORF">JYP50_00495</name>
</gene>
<dbReference type="InterPro" id="IPR030972">
    <property type="entry name" value="UrcA_uranyl"/>
</dbReference>
<keyword evidence="3" id="KW-1185">Reference proteome</keyword>